<organism evidence="2 3">
    <name type="scientific">Plectonema cf. radiosum LEGE 06105</name>
    <dbReference type="NCBI Taxonomy" id="945769"/>
    <lineage>
        <taxon>Bacteria</taxon>
        <taxon>Bacillati</taxon>
        <taxon>Cyanobacteriota</taxon>
        <taxon>Cyanophyceae</taxon>
        <taxon>Oscillatoriophycideae</taxon>
        <taxon>Oscillatoriales</taxon>
        <taxon>Microcoleaceae</taxon>
        <taxon>Plectonema</taxon>
    </lineage>
</organism>
<dbReference type="Proteomes" id="UP000620559">
    <property type="component" value="Unassembled WGS sequence"/>
</dbReference>
<dbReference type="EMBL" id="JADEWL010000033">
    <property type="protein sequence ID" value="MBE9213448.1"/>
    <property type="molecule type" value="Genomic_DNA"/>
</dbReference>
<keyword evidence="3" id="KW-1185">Reference proteome</keyword>
<protein>
    <submittedName>
        <fullName evidence="2">Uncharacterized protein</fullName>
    </submittedName>
</protein>
<evidence type="ECO:0000313" key="2">
    <source>
        <dbReference type="EMBL" id="MBE9213448.1"/>
    </source>
</evidence>
<feature type="compositionally biased region" description="Polar residues" evidence="1">
    <location>
        <begin position="198"/>
        <end position="215"/>
    </location>
</feature>
<reference evidence="2" key="1">
    <citation type="submission" date="2020-10" db="EMBL/GenBank/DDBJ databases">
        <authorList>
            <person name="Castelo-Branco R."/>
            <person name="Eusebio N."/>
            <person name="Adriana R."/>
            <person name="Vieira A."/>
            <person name="Brugerolle De Fraissinette N."/>
            <person name="Rezende De Castro R."/>
            <person name="Schneider M.P."/>
            <person name="Vasconcelos V."/>
            <person name="Leao P.N."/>
        </authorList>
    </citation>
    <scope>NUCLEOTIDE SEQUENCE</scope>
    <source>
        <strain evidence="2">LEGE 06105</strain>
    </source>
</reference>
<evidence type="ECO:0000313" key="3">
    <source>
        <dbReference type="Proteomes" id="UP000620559"/>
    </source>
</evidence>
<sequence length="303" mass="33825">MLAQFQSLYPTGSLISELVQIYNGKYIVRSSVQIEGVTRATGMAAAETIEEAEDRARIRALMVLVTKDEPQAQVQQQVIEQKEVITSPQPNLQLFSNRSLSVRADQAVEYTNTNPNFTEATQTIASQTPITSPSNSIEVPQSAPSNSPEAFLANDRSDIYDQDLDKPLPIPTYDEPDFDTPIEDRDIMSDYQSEAEENSTPSNVTPINRSAETNSTQKTPKTSTTKRKKKTEPVDLSDVIAKTDVELERLGWTPQEGREYLINTYGKRGRTLLTEEELLDFLNYLESLPAQTNLLETDPLAGF</sequence>
<accession>A0A8J7F0E0</accession>
<feature type="compositionally biased region" description="Basic and acidic residues" evidence="1">
    <location>
        <begin position="155"/>
        <end position="166"/>
    </location>
</feature>
<feature type="region of interest" description="Disordered" evidence="1">
    <location>
        <begin position="128"/>
        <end position="234"/>
    </location>
</feature>
<dbReference type="AlphaFoldDB" id="A0A8J7F0E0"/>
<gene>
    <name evidence="2" type="ORF">IQ247_12350</name>
</gene>
<comment type="caution">
    <text evidence="2">The sequence shown here is derived from an EMBL/GenBank/DDBJ whole genome shotgun (WGS) entry which is preliminary data.</text>
</comment>
<feature type="compositionally biased region" description="Polar residues" evidence="1">
    <location>
        <begin position="128"/>
        <end position="148"/>
    </location>
</feature>
<name>A0A8J7F0E0_9CYAN</name>
<evidence type="ECO:0000256" key="1">
    <source>
        <dbReference type="SAM" id="MobiDB-lite"/>
    </source>
</evidence>
<dbReference type="RefSeq" id="WP_193920370.1">
    <property type="nucleotide sequence ID" value="NZ_JADEWL010000033.1"/>
</dbReference>
<proteinExistence type="predicted"/>